<accession>A0AAU7XEJ9</accession>
<dbReference type="RefSeq" id="WP_407050502.1">
    <property type="nucleotide sequence ID" value="NZ_CP158568.1"/>
</dbReference>
<dbReference type="AlphaFoldDB" id="A0AAU7XEJ9"/>
<proteinExistence type="predicted"/>
<sequence>MSFAQPAVKDMSIVPIFPTPFVVAEIDDAETLNRALEAAIRSRAATQPSVAKSNMGGWQSTDDFETWAGPAGAALTAAIAKVASELTFVMAAGSFERAEIPWRVSAWANVNRRGDRNEVHTHAGAYWSACYYVAVPEQDEDRTPHAGELELVDPRGVLPIMYAPSLRMGIKNCITAGASEYYEPQPGQFVVFPSWIPHAVKPFEGEGERISIAMNLAV</sequence>
<dbReference type="NCBIfam" id="TIGR02466">
    <property type="entry name" value="TIGR02466 family protein"/>
    <property type="match status" value="1"/>
</dbReference>
<dbReference type="KEGG" id="mflg:ABS361_03755"/>
<evidence type="ECO:0000313" key="1">
    <source>
        <dbReference type="EMBL" id="XBY45409.1"/>
    </source>
</evidence>
<dbReference type="Pfam" id="PF13759">
    <property type="entry name" value="2OG-FeII_Oxy_5"/>
    <property type="match status" value="1"/>
</dbReference>
<dbReference type="InterPro" id="IPR012668">
    <property type="entry name" value="CHP02466"/>
</dbReference>
<gene>
    <name evidence="1" type="ORF">ABS361_03755</name>
</gene>
<name>A0AAU7XEJ9_9HYPH</name>
<dbReference type="Gene3D" id="2.60.120.620">
    <property type="entry name" value="q2cbj1_9rhob like domain"/>
    <property type="match status" value="1"/>
</dbReference>
<protein>
    <submittedName>
        <fullName evidence="1">TIGR02466 family protein</fullName>
    </submittedName>
</protein>
<organism evidence="1">
    <name type="scientific">Methyloraptor flagellatus</name>
    <dbReference type="NCBI Taxonomy" id="3162530"/>
    <lineage>
        <taxon>Bacteria</taxon>
        <taxon>Pseudomonadati</taxon>
        <taxon>Pseudomonadota</taxon>
        <taxon>Alphaproteobacteria</taxon>
        <taxon>Hyphomicrobiales</taxon>
        <taxon>Ancalomicrobiaceae</taxon>
        <taxon>Methyloraptor</taxon>
    </lineage>
</organism>
<dbReference type="EMBL" id="CP158568">
    <property type="protein sequence ID" value="XBY45409.1"/>
    <property type="molecule type" value="Genomic_DNA"/>
</dbReference>
<reference evidence="1" key="1">
    <citation type="submission" date="2024-06" db="EMBL/GenBank/DDBJ databases">
        <title>Methylostella associata gen. nov., sp. nov., a novel Ancalomicrobiaceae-affiliated facultatively methylotrophic bacteria that feed on methanotrophs of the genus Methylococcus.</title>
        <authorList>
            <person name="Saltykova V."/>
            <person name="Danilova O.V."/>
            <person name="Oshkin I.Y."/>
            <person name="Belova S.E."/>
            <person name="Pimenov N.V."/>
            <person name="Dedysh S.N."/>
        </authorList>
    </citation>
    <scope>NUCLEOTIDE SEQUENCE</scope>
    <source>
        <strain evidence="1">S20</strain>
    </source>
</reference>